<dbReference type="InterPro" id="IPR000383">
    <property type="entry name" value="Xaa-Pro-like_dom"/>
</dbReference>
<dbReference type="SUPFAM" id="SSF53474">
    <property type="entry name" value="alpha/beta-Hydrolases"/>
    <property type="match status" value="1"/>
</dbReference>
<reference evidence="2 3" key="1">
    <citation type="submission" date="2021-08" db="EMBL/GenBank/DDBJ databases">
        <title>Lysobacter sp. strain CJ11 Genome sequencing and assembly.</title>
        <authorList>
            <person name="Kim I."/>
        </authorList>
    </citation>
    <scope>NUCLEOTIDE SEQUENCE [LARGE SCALE GENOMIC DNA]</scope>
    <source>
        <strain evidence="2 3">CJ11</strain>
    </source>
</reference>
<protein>
    <submittedName>
        <fullName evidence="2">Alpha/beta hydrolase</fullName>
    </submittedName>
</protein>
<proteinExistence type="predicted"/>
<dbReference type="Pfam" id="PF02129">
    <property type="entry name" value="Peptidase_S15"/>
    <property type="match status" value="1"/>
</dbReference>
<evidence type="ECO:0000313" key="2">
    <source>
        <dbReference type="EMBL" id="QYR53147.1"/>
    </source>
</evidence>
<keyword evidence="3" id="KW-1185">Reference proteome</keyword>
<dbReference type="Gene3D" id="3.40.50.1820">
    <property type="entry name" value="alpha/beta hydrolase"/>
    <property type="match status" value="1"/>
</dbReference>
<feature type="domain" description="Xaa-Pro dipeptidyl-peptidase-like" evidence="1">
    <location>
        <begin position="60"/>
        <end position="152"/>
    </location>
</feature>
<dbReference type="EMBL" id="CP080544">
    <property type="protein sequence ID" value="QYR53147.1"/>
    <property type="molecule type" value="Genomic_DNA"/>
</dbReference>
<dbReference type="RefSeq" id="WP_220379965.1">
    <property type="nucleotide sequence ID" value="NZ_CP080544.1"/>
</dbReference>
<sequence>MNNTQTPFPAIDSLLMLEGPEGPLEVHVEWPDADQTAIAATAIVCHPLPTGGGTKDNKVVTTAAKAFRALGMPSVRFNFRGTGKSAGAFDNGIGEVADLMAVVEWVRATRPNTTLWLAGFSFGSYVSLSSIGLSRPDYLVSIAPPAGRWDFDALVRPGMPWLVVQGEADELVDANVTKQWFDQLQAPQARYVSMPETSHFFHGKLIDLREAILAWAADVRRA</sequence>
<dbReference type="GO" id="GO:0016787">
    <property type="term" value="F:hydrolase activity"/>
    <property type="evidence" value="ECO:0007669"/>
    <property type="project" value="UniProtKB-KW"/>
</dbReference>
<dbReference type="PANTHER" id="PTHR42103">
    <property type="entry name" value="ALPHA/BETA-HYDROLASES SUPERFAMILY PROTEIN"/>
    <property type="match status" value="1"/>
</dbReference>
<accession>A0ABX8WQN4</accession>
<organism evidence="2 3">
    <name type="scientific">Lysobacter soyae</name>
    <dbReference type="NCBI Taxonomy" id="2764185"/>
    <lineage>
        <taxon>Bacteria</taxon>
        <taxon>Pseudomonadati</taxon>
        <taxon>Pseudomonadota</taxon>
        <taxon>Gammaproteobacteria</taxon>
        <taxon>Lysobacterales</taxon>
        <taxon>Lysobacteraceae</taxon>
        <taxon>Lysobacter</taxon>
    </lineage>
</organism>
<dbReference type="Proteomes" id="UP000824755">
    <property type="component" value="Chromosome"/>
</dbReference>
<dbReference type="InterPro" id="IPR029058">
    <property type="entry name" value="AB_hydrolase_fold"/>
</dbReference>
<evidence type="ECO:0000313" key="3">
    <source>
        <dbReference type="Proteomes" id="UP000824755"/>
    </source>
</evidence>
<name>A0ABX8WQN4_9GAMM</name>
<keyword evidence="2" id="KW-0378">Hydrolase</keyword>
<dbReference type="PANTHER" id="PTHR42103:SF2">
    <property type="entry name" value="AB HYDROLASE-1 DOMAIN-CONTAINING PROTEIN"/>
    <property type="match status" value="1"/>
</dbReference>
<gene>
    <name evidence="2" type="ORF">H8L67_01080</name>
</gene>
<evidence type="ECO:0000259" key="1">
    <source>
        <dbReference type="Pfam" id="PF02129"/>
    </source>
</evidence>